<dbReference type="InterPro" id="IPR013221">
    <property type="entry name" value="Mur_ligase_cen"/>
</dbReference>
<gene>
    <name evidence="6" type="ORF">A3K51_03410</name>
</gene>
<sequence>MKIFALNLLVGLARRILVKFQPRIIGVTGSVGKTTTKEAIYTALRGSFRVARSLKNANTEWGATATILDQNFHPQVDGLGRAKITPGQMVRLVWQGCRWLMRKGGYPEILILELAADRPGDIKFFNRLLQYNIAVITNIGQVHLEFYKDQTELTAEKLALADGLKTGGLLVLNGDNDLMRDFVETTSSRKVTFGWEDTNNYFASLQDITTEGLRFEVHTPKGDEVMAFGFGRQVVPAVLVGLAVGQELGIPLQVMTGRLASFGSLTGRFEIEYLNRGIMLVNDAYNANPDSMKSALTSLQDIASIRDEQGPPSPRRRRVAILGGMRELGSAHDSAHREVGRFLRDKVDLLIAIGEDGMLMAEAAQTSGLTENQIILVPEIGQVDFSKFLQDNDAVLVKASRSFGLDKVAQLIKQRIGK</sequence>
<dbReference type="AlphaFoldDB" id="A0A1F4NQV7"/>
<accession>A0A1F4NQV7</accession>
<keyword evidence="3" id="KW-0067">ATP-binding</keyword>
<dbReference type="SUPFAM" id="SSF53623">
    <property type="entry name" value="MurD-like peptide ligases, catalytic domain"/>
    <property type="match status" value="1"/>
</dbReference>
<feature type="domain" description="Mur ligase central" evidence="5">
    <location>
        <begin position="108"/>
        <end position="224"/>
    </location>
</feature>
<evidence type="ECO:0008006" key="8">
    <source>
        <dbReference type="Google" id="ProtNLM"/>
    </source>
</evidence>
<comment type="caution">
    <text evidence="6">The sequence shown here is derived from an EMBL/GenBank/DDBJ whole genome shotgun (WGS) entry which is preliminary data.</text>
</comment>
<proteinExistence type="predicted"/>
<keyword evidence="2" id="KW-0547">Nucleotide-binding</keyword>
<name>A0A1F4NQV7_UNCK3</name>
<reference evidence="6 7" key="1">
    <citation type="journal article" date="2016" name="Nat. Commun.">
        <title>Thousands of microbial genomes shed light on interconnected biogeochemical processes in an aquifer system.</title>
        <authorList>
            <person name="Anantharaman K."/>
            <person name="Brown C.T."/>
            <person name="Hug L.A."/>
            <person name="Sharon I."/>
            <person name="Castelle C.J."/>
            <person name="Probst A.J."/>
            <person name="Thomas B.C."/>
            <person name="Singh A."/>
            <person name="Wilkins M.J."/>
            <person name="Karaoz U."/>
            <person name="Brodie E.L."/>
            <person name="Williams K.H."/>
            <person name="Hubbard S.S."/>
            <person name="Banfield J.F."/>
        </authorList>
    </citation>
    <scope>NUCLEOTIDE SEQUENCE [LARGE SCALE GENOMIC DNA]</scope>
</reference>
<evidence type="ECO:0000313" key="7">
    <source>
        <dbReference type="Proteomes" id="UP000178085"/>
    </source>
</evidence>
<protein>
    <recommendedName>
        <fullName evidence="8">UDP-N-acetylmuramoyl-tripeptide--D-alanyl-D-alanine ligase</fullName>
    </recommendedName>
</protein>
<evidence type="ECO:0000256" key="1">
    <source>
        <dbReference type="ARBA" id="ARBA00022598"/>
    </source>
</evidence>
<dbReference type="Pfam" id="PF08245">
    <property type="entry name" value="Mur_ligase_M"/>
    <property type="match status" value="1"/>
</dbReference>
<evidence type="ECO:0000313" key="6">
    <source>
        <dbReference type="EMBL" id="OGB73839.1"/>
    </source>
</evidence>
<dbReference type="Proteomes" id="UP000178085">
    <property type="component" value="Unassembled WGS sequence"/>
</dbReference>
<dbReference type="InterPro" id="IPR004101">
    <property type="entry name" value="Mur_ligase_C"/>
</dbReference>
<evidence type="ECO:0000256" key="2">
    <source>
        <dbReference type="ARBA" id="ARBA00022741"/>
    </source>
</evidence>
<evidence type="ECO:0000259" key="4">
    <source>
        <dbReference type="Pfam" id="PF02875"/>
    </source>
</evidence>
<dbReference type="SUPFAM" id="SSF53244">
    <property type="entry name" value="MurD-like peptide ligases, peptide-binding domain"/>
    <property type="match status" value="1"/>
</dbReference>
<evidence type="ECO:0000259" key="5">
    <source>
        <dbReference type="Pfam" id="PF08245"/>
    </source>
</evidence>
<keyword evidence="1" id="KW-0436">Ligase</keyword>
<dbReference type="GO" id="GO:0005524">
    <property type="term" value="F:ATP binding"/>
    <property type="evidence" value="ECO:0007669"/>
    <property type="project" value="UniProtKB-KW"/>
</dbReference>
<dbReference type="GO" id="GO:0016881">
    <property type="term" value="F:acid-amino acid ligase activity"/>
    <property type="evidence" value="ECO:0007669"/>
    <property type="project" value="InterPro"/>
</dbReference>
<dbReference type="InterPro" id="IPR036565">
    <property type="entry name" value="Mur-like_cat_sf"/>
</dbReference>
<feature type="domain" description="Mur ligase C-terminal" evidence="4">
    <location>
        <begin position="267"/>
        <end position="401"/>
    </location>
</feature>
<dbReference type="InterPro" id="IPR051046">
    <property type="entry name" value="MurCDEF_CellWall_CoF430Synth"/>
</dbReference>
<dbReference type="PANTHER" id="PTHR43024:SF1">
    <property type="entry name" value="UDP-N-ACETYLMURAMOYL-TRIPEPTIDE--D-ALANYL-D-ALANINE LIGASE"/>
    <property type="match status" value="1"/>
</dbReference>
<dbReference type="Gene3D" id="3.40.1190.10">
    <property type="entry name" value="Mur-like, catalytic domain"/>
    <property type="match status" value="1"/>
</dbReference>
<organism evidence="6 7">
    <name type="scientific">candidate division Kazan bacterium RIFCSPLOWO2_01_FULL_45_19</name>
    <dbReference type="NCBI Taxonomy" id="1798538"/>
    <lineage>
        <taxon>Bacteria</taxon>
        <taxon>Bacteria division Kazan-3B-28</taxon>
    </lineage>
</organism>
<dbReference type="Gene3D" id="3.90.190.20">
    <property type="entry name" value="Mur ligase, C-terminal domain"/>
    <property type="match status" value="1"/>
</dbReference>
<dbReference type="Pfam" id="PF02875">
    <property type="entry name" value="Mur_ligase_C"/>
    <property type="match status" value="1"/>
</dbReference>
<dbReference type="PANTHER" id="PTHR43024">
    <property type="entry name" value="UDP-N-ACETYLMURAMOYL-TRIPEPTIDE--D-ALANYL-D-ALANINE LIGASE"/>
    <property type="match status" value="1"/>
</dbReference>
<dbReference type="InterPro" id="IPR036615">
    <property type="entry name" value="Mur_ligase_C_dom_sf"/>
</dbReference>
<evidence type="ECO:0000256" key="3">
    <source>
        <dbReference type="ARBA" id="ARBA00022840"/>
    </source>
</evidence>
<dbReference type="EMBL" id="METD01000001">
    <property type="protein sequence ID" value="OGB73839.1"/>
    <property type="molecule type" value="Genomic_DNA"/>
</dbReference>